<dbReference type="InterPro" id="IPR011990">
    <property type="entry name" value="TPR-like_helical_dom_sf"/>
</dbReference>
<proteinExistence type="predicted"/>
<dbReference type="Proteomes" id="UP000028006">
    <property type="component" value="Unassembled WGS sequence"/>
</dbReference>
<keyword evidence="2" id="KW-1185">Reference proteome</keyword>
<protein>
    <submittedName>
        <fullName evidence="1">Uncharacterized protein</fullName>
    </submittedName>
</protein>
<organism evidence="1 2">
    <name type="scientific">Endozoicomonas montiporae</name>
    <dbReference type="NCBI Taxonomy" id="1027273"/>
    <lineage>
        <taxon>Bacteria</taxon>
        <taxon>Pseudomonadati</taxon>
        <taxon>Pseudomonadota</taxon>
        <taxon>Gammaproteobacteria</taxon>
        <taxon>Oceanospirillales</taxon>
        <taxon>Endozoicomonadaceae</taxon>
        <taxon>Endozoicomonas</taxon>
    </lineage>
</organism>
<name>A0A081N9X0_9GAMM</name>
<reference evidence="1 2" key="1">
    <citation type="submission" date="2014-06" db="EMBL/GenBank/DDBJ databases">
        <title>Whole Genome Sequences of Three Symbiotic Endozoicomonas Bacteria.</title>
        <authorList>
            <person name="Neave M.J."/>
            <person name="Apprill A."/>
            <person name="Voolstra C.R."/>
        </authorList>
    </citation>
    <scope>NUCLEOTIDE SEQUENCE [LARGE SCALE GENOMIC DNA]</scope>
    <source>
        <strain evidence="1 2">LMG 24815</strain>
    </source>
</reference>
<dbReference type="EMBL" id="JOKG01000001">
    <property type="protein sequence ID" value="KEQ15243.1"/>
    <property type="molecule type" value="Genomic_DNA"/>
</dbReference>
<gene>
    <name evidence="1" type="ORF">GZ77_00725</name>
</gene>
<accession>A0A081N9X0</accession>
<sequence length="174" mass="19908">MATNDTPIPENRCWLLGALCLLMMIVSGCSNTVRVDAQPMSPGVFGDGFTLSAASCGRVTGGAAELPIDQYHSGRCYEMGVGVPVSMEQAFQHYTMAARWGIPEAQEALKRFGQPVPQADMLQRQQGMEQKLQQDRRNDYLQKLERERVDAIRWHGYYHPPYYHYHHRRCHRCY</sequence>
<dbReference type="AlphaFoldDB" id="A0A081N9X0"/>
<evidence type="ECO:0000313" key="2">
    <source>
        <dbReference type="Proteomes" id="UP000028006"/>
    </source>
</evidence>
<dbReference type="RefSeq" id="WP_034872422.1">
    <property type="nucleotide sequence ID" value="NZ_JOKG01000001.1"/>
</dbReference>
<comment type="caution">
    <text evidence="1">The sequence shown here is derived from an EMBL/GenBank/DDBJ whole genome shotgun (WGS) entry which is preliminary data.</text>
</comment>
<evidence type="ECO:0000313" key="1">
    <source>
        <dbReference type="EMBL" id="KEQ15243.1"/>
    </source>
</evidence>
<dbReference type="Gene3D" id="1.25.40.10">
    <property type="entry name" value="Tetratricopeptide repeat domain"/>
    <property type="match status" value="1"/>
</dbReference>
<dbReference type="SUPFAM" id="SSF81901">
    <property type="entry name" value="HCP-like"/>
    <property type="match status" value="1"/>
</dbReference>